<dbReference type="EMBL" id="VSRR010061925">
    <property type="protein sequence ID" value="MPC83231.1"/>
    <property type="molecule type" value="Genomic_DNA"/>
</dbReference>
<keyword evidence="2" id="KW-1185">Reference proteome</keyword>
<evidence type="ECO:0000313" key="1">
    <source>
        <dbReference type="EMBL" id="MPC83231.1"/>
    </source>
</evidence>
<organism evidence="1 2">
    <name type="scientific">Portunus trituberculatus</name>
    <name type="common">Swimming crab</name>
    <name type="synonym">Neptunus trituberculatus</name>
    <dbReference type="NCBI Taxonomy" id="210409"/>
    <lineage>
        <taxon>Eukaryota</taxon>
        <taxon>Metazoa</taxon>
        <taxon>Ecdysozoa</taxon>
        <taxon>Arthropoda</taxon>
        <taxon>Crustacea</taxon>
        <taxon>Multicrustacea</taxon>
        <taxon>Malacostraca</taxon>
        <taxon>Eumalacostraca</taxon>
        <taxon>Eucarida</taxon>
        <taxon>Decapoda</taxon>
        <taxon>Pleocyemata</taxon>
        <taxon>Brachyura</taxon>
        <taxon>Eubrachyura</taxon>
        <taxon>Portunoidea</taxon>
        <taxon>Portunidae</taxon>
        <taxon>Portuninae</taxon>
        <taxon>Portunus</taxon>
    </lineage>
</organism>
<accession>A0A5B7ICN3</accession>
<gene>
    <name evidence="1" type="ORF">E2C01_077935</name>
</gene>
<dbReference type="Proteomes" id="UP000324222">
    <property type="component" value="Unassembled WGS sequence"/>
</dbReference>
<comment type="caution">
    <text evidence="1">The sequence shown here is derived from an EMBL/GenBank/DDBJ whole genome shotgun (WGS) entry which is preliminary data.</text>
</comment>
<evidence type="ECO:0000313" key="2">
    <source>
        <dbReference type="Proteomes" id="UP000324222"/>
    </source>
</evidence>
<name>A0A5B7ICN3_PORTR</name>
<reference evidence="1 2" key="1">
    <citation type="submission" date="2019-05" db="EMBL/GenBank/DDBJ databases">
        <title>Another draft genome of Portunus trituberculatus and its Hox gene families provides insights of decapod evolution.</title>
        <authorList>
            <person name="Jeong J.-H."/>
            <person name="Song I."/>
            <person name="Kim S."/>
            <person name="Choi T."/>
            <person name="Kim D."/>
            <person name="Ryu S."/>
            <person name="Kim W."/>
        </authorList>
    </citation>
    <scope>NUCLEOTIDE SEQUENCE [LARGE SCALE GENOMIC DNA]</scope>
    <source>
        <tissue evidence="1">Muscle</tissue>
    </source>
</reference>
<dbReference type="AlphaFoldDB" id="A0A5B7ICN3"/>
<proteinExistence type="predicted"/>
<sequence>MKTRPASSLRDLTPCSLSSQARFAPADASALTPKEQCHTLSQMKISNFYIFPIKPLLLLPATWPLNMAGPDHTGIQRRLAGVFSLIMLSCGLQPPEFSRTSRLHSRHRPCLLPPRPLHPSARLHH</sequence>
<protein>
    <submittedName>
        <fullName evidence="1">Uncharacterized protein</fullName>
    </submittedName>
</protein>